<reference evidence="3" key="2">
    <citation type="submission" date="2013-10" db="EMBL/GenBank/DDBJ databases">
        <authorList>
            <person name="Aslett M."/>
        </authorList>
    </citation>
    <scope>NUCLEOTIDE SEQUENCE [LARGE SCALE GENOMIC DNA]</scope>
    <source>
        <strain evidence="3">Houghton</strain>
    </source>
</reference>
<sequence>MFGLKFLTLATATIFLLDTNTANAAENTAKRVDCSASMNEARKLVGFAEFTVGETTEEKLPIDSVSKTAGATPATYVESVCTALKASEASPAKSGALDGTYAYVVQEGASADCEAAVDHWKAALSNFKGLPPQYTEDTELYKAPQNVSFISLFNPKENPKVDCAYFTCPAKENTPKPQNTDVGAGTGDGAEKDPPQDDGDEDDEGDPDAGGESETTTDKEVKALLCITTPNALTQGAAPYTQAQWDQITAGLNKSAAHALPISLGFAAAAVGVLLL</sequence>
<evidence type="ECO:0000313" key="3">
    <source>
        <dbReference type="EMBL" id="CDJ32937.1"/>
    </source>
</evidence>
<feature type="chain" id="PRO_5004671357" evidence="2">
    <location>
        <begin position="25"/>
        <end position="276"/>
    </location>
</feature>
<dbReference type="Pfam" id="PF11054">
    <property type="entry name" value="Surface_antigen"/>
    <property type="match status" value="1"/>
</dbReference>
<dbReference type="VEuPathDB" id="ToxoDB:EMH_0014270"/>
<proteinExistence type="predicted"/>
<feature type="compositionally biased region" description="Acidic residues" evidence="1">
    <location>
        <begin position="196"/>
        <end position="211"/>
    </location>
</feature>
<feature type="region of interest" description="Disordered" evidence="1">
    <location>
        <begin position="169"/>
        <end position="218"/>
    </location>
</feature>
<organism evidence="3 4">
    <name type="scientific">Eimeria mitis</name>
    <dbReference type="NCBI Taxonomy" id="44415"/>
    <lineage>
        <taxon>Eukaryota</taxon>
        <taxon>Sar</taxon>
        <taxon>Alveolata</taxon>
        <taxon>Apicomplexa</taxon>
        <taxon>Conoidasida</taxon>
        <taxon>Coccidia</taxon>
        <taxon>Eucoccidiorida</taxon>
        <taxon>Eimeriorina</taxon>
        <taxon>Eimeriidae</taxon>
        <taxon>Eimeria</taxon>
    </lineage>
</organism>
<name>U6K9R9_9EIME</name>
<reference evidence="3" key="1">
    <citation type="submission" date="2013-10" db="EMBL/GenBank/DDBJ databases">
        <title>Genomic analysis of the causative agents of coccidiosis in chickens.</title>
        <authorList>
            <person name="Reid A.J."/>
            <person name="Blake D."/>
            <person name="Billington K."/>
            <person name="Browne H."/>
            <person name="Dunn M."/>
            <person name="Hung S."/>
            <person name="Kawahara F."/>
            <person name="Miranda-Saavedra D."/>
            <person name="Mourier T."/>
            <person name="Nagra H."/>
            <person name="Otto T.D."/>
            <person name="Rawlings N."/>
            <person name="Sanchez A."/>
            <person name="Sanders M."/>
            <person name="Subramaniam C."/>
            <person name="Tay Y."/>
            <person name="Dear P."/>
            <person name="Doerig C."/>
            <person name="Gruber A."/>
            <person name="Parkinson J."/>
            <person name="Shirley M."/>
            <person name="Wan K.L."/>
            <person name="Berriman M."/>
            <person name="Tomley F."/>
            <person name="Pain A."/>
        </authorList>
    </citation>
    <scope>NUCLEOTIDE SEQUENCE [LARGE SCALE GENOMIC DNA]</scope>
    <source>
        <strain evidence="3">Houghton</strain>
    </source>
</reference>
<dbReference type="EMBL" id="HG684687">
    <property type="protein sequence ID" value="CDJ32937.1"/>
    <property type="molecule type" value="Genomic_DNA"/>
</dbReference>
<keyword evidence="2" id="KW-0732">Signal</keyword>
<keyword evidence="4" id="KW-1185">Reference proteome</keyword>
<accession>U6K9R9</accession>
<feature type="signal peptide" evidence="2">
    <location>
        <begin position="1"/>
        <end position="24"/>
    </location>
</feature>
<dbReference type="GeneID" id="25376387"/>
<dbReference type="Proteomes" id="UP000030744">
    <property type="component" value="Unassembled WGS sequence"/>
</dbReference>
<evidence type="ECO:0000313" key="4">
    <source>
        <dbReference type="Proteomes" id="UP000030744"/>
    </source>
</evidence>
<gene>
    <name evidence="3" type="ORF">EMH_0014270</name>
</gene>
<dbReference type="RefSeq" id="XP_013355501.1">
    <property type="nucleotide sequence ID" value="XM_013500047.1"/>
</dbReference>
<protein>
    <submittedName>
        <fullName evidence="3">SAG family member</fullName>
    </submittedName>
</protein>
<evidence type="ECO:0000256" key="1">
    <source>
        <dbReference type="SAM" id="MobiDB-lite"/>
    </source>
</evidence>
<evidence type="ECO:0000256" key="2">
    <source>
        <dbReference type="SAM" id="SignalP"/>
    </source>
</evidence>
<dbReference type="AlphaFoldDB" id="U6K9R9"/>
<dbReference type="InterPro" id="IPR021288">
    <property type="entry name" value="Surface_antigen"/>
</dbReference>